<evidence type="ECO:0000256" key="4">
    <source>
        <dbReference type="ARBA" id="ARBA00023136"/>
    </source>
</evidence>
<dbReference type="Proteomes" id="UP000072741">
    <property type="component" value="Unassembled WGS sequence"/>
</dbReference>
<dbReference type="PATRIC" id="fig|433924.3.peg.4663"/>
<dbReference type="RefSeq" id="WP_058642414.1">
    <property type="nucleotide sequence ID" value="NZ_LDSL01000074.1"/>
</dbReference>
<keyword evidence="7" id="KW-1185">Reference proteome</keyword>
<keyword evidence="4 5" id="KW-0472">Membrane</keyword>
<feature type="transmembrane region" description="Helical" evidence="5">
    <location>
        <begin position="148"/>
        <end position="166"/>
    </location>
</feature>
<sequence length="395" mass="39238">MSGGPHDAPPGLAARLPAARWATRTQFFCSGFIFATWGVHIPTVKAHYGLDEASLGLAMLAAGVGALLGLARAGRWIGRHGANRVAGLAGGCYALLLALLLAMPGYAALLALLAVFGLLTSVFDVAINTEAAAIELAEGVPRMSGMHGMFSLGGMAGASSGAALLAAGWPPLAHLGTVALAMALAIGAAAWRMLPAAHTAAADGDRGGALRAVGKPLLVLGVLAALGLVAEGAMYDWSVLYLQQELGSPQQQAALAYASFSAAMAAARFGGDALRARMPASRLLAGSALLAAGSMTVGLLTHSPWVALAAFAGVGLGFANVVPLLFAAAARVPGVEPARGIAAVSALAYLGFMAGPPVIGLLAGASSLTIALSVVVIFALALAASAPLAGRTGTR</sequence>
<dbReference type="InterPro" id="IPR011701">
    <property type="entry name" value="MFS"/>
</dbReference>
<name>A0A147GTW7_9BURK</name>
<dbReference type="InterPro" id="IPR051788">
    <property type="entry name" value="MFS_Transporter"/>
</dbReference>
<feature type="transmembrane region" description="Helical" evidence="5">
    <location>
        <begin position="172"/>
        <end position="191"/>
    </location>
</feature>
<evidence type="ECO:0000256" key="1">
    <source>
        <dbReference type="ARBA" id="ARBA00004141"/>
    </source>
</evidence>
<dbReference type="Gene3D" id="1.20.1250.20">
    <property type="entry name" value="MFS general substrate transporter like domains"/>
    <property type="match status" value="2"/>
</dbReference>
<comment type="subcellular location">
    <subcellularLocation>
        <location evidence="1">Membrane</location>
        <topology evidence="1">Multi-pass membrane protein</topology>
    </subcellularLocation>
</comment>
<dbReference type="PANTHER" id="PTHR23514:SF13">
    <property type="entry name" value="INNER MEMBRANE PROTEIN YBJJ"/>
    <property type="match status" value="1"/>
</dbReference>
<dbReference type="PANTHER" id="PTHR23514">
    <property type="entry name" value="BYPASS OF STOP CODON PROTEIN 6"/>
    <property type="match status" value="1"/>
</dbReference>
<feature type="transmembrane region" description="Helical" evidence="5">
    <location>
        <begin position="283"/>
        <end position="300"/>
    </location>
</feature>
<feature type="transmembrane region" description="Helical" evidence="5">
    <location>
        <begin position="306"/>
        <end position="329"/>
    </location>
</feature>
<feature type="transmembrane region" description="Helical" evidence="5">
    <location>
        <begin position="341"/>
        <end position="362"/>
    </location>
</feature>
<dbReference type="GO" id="GO:0016020">
    <property type="term" value="C:membrane"/>
    <property type="evidence" value="ECO:0007669"/>
    <property type="project" value="UniProtKB-SubCell"/>
</dbReference>
<dbReference type="SUPFAM" id="SSF103473">
    <property type="entry name" value="MFS general substrate transporter"/>
    <property type="match status" value="1"/>
</dbReference>
<organism evidence="6 7">
    <name type="scientific">Pseudacidovorax intermedius</name>
    <dbReference type="NCBI Taxonomy" id="433924"/>
    <lineage>
        <taxon>Bacteria</taxon>
        <taxon>Pseudomonadati</taxon>
        <taxon>Pseudomonadota</taxon>
        <taxon>Betaproteobacteria</taxon>
        <taxon>Burkholderiales</taxon>
        <taxon>Comamonadaceae</taxon>
        <taxon>Pseudacidovorax</taxon>
    </lineage>
</organism>
<reference evidence="6 7" key="1">
    <citation type="journal article" date="2016" name="Front. Microbiol.">
        <title>Genomic Resource of Rice Seed Associated Bacteria.</title>
        <authorList>
            <person name="Midha S."/>
            <person name="Bansal K."/>
            <person name="Sharma S."/>
            <person name="Kumar N."/>
            <person name="Patil P.P."/>
            <person name="Chaudhry V."/>
            <person name="Patil P.B."/>
        </authorList>
    </citation>
    <scope>NUCLEOTIDE SEQUENCE [LARGE SCALE GENOMIC DNA]</scope>
    <source>
        <strain evidence="6 7">NS331</strain>
    </source>
</reference>
<dbReference type="AlphaFoldDB" id="A0A147GTW7"/>
<keyword evidence="3 5" id="KW-1133">Transmembrane helix</keyword>
<gene>
    <name evidence="6" type="ORF">NS331_13030</name>
</gene>
<feature type="transmembrane region" description="Helical" evidence="5">
    <location>
        <begin position="212"/>
        <end position="234"/>
    </location>
</feature>
<evidence type="ECO:0000313" key="6">
    <source>
        <dbReference type="EMBL" id="KTT20934.1"/>
    </source>
</evidence>
<evidence type="ECO:0000256" key="3">
    <source>
        <dbReference type="ARBA" id="ARBA00022989"/>
    </source>
</evidence>
<dbReference type="Pfam" id="PF07690">
    <property type="entry name" value="MFS_1"/>
    <property type="match status" value="1"/>
</dbReference>
<dbReference type="EMBL" id="LDSL01000074">
    <property type="protein sequence ID" value="KTT20934.1"/>
    <property type="molecule type" value="Genomic_DNA"/>
</dbReference>
<dbReference type="OrthoDB" id="9810941at2"/>
<feature type="transmembrane region" description="Helical" evidence="5">
    <location>
        <begin position="109"/>
        <end position="127"/>
    </location>
</feature>
<dbReference type="CDD" id="cd17393">
    <property type="entry name" value="MFS_MosC_like"/>
    <property type="match status" value="1"/>
</dbReference>
<feature type="transmembrane region" description="Helical" evidence="5">
    <location>
        <begin position="85"/>
        <end position="103"/>
    </location>
</feature>
<evidence type="ECO:0000256" key="5">
    <source>
        <dbReference type="SAM" id="Phobius"/>
    </source>
</evidence>
<dbReference type="InterPro" id="IPR036259">
    <property type="entry name" value="MFS_trans_sf"/>
</dbReference>
<feature type="transmembrane region" description="Helical" evidence="5">
    <location>
        <begin position="254"/>
        <end position="271"/>
    </location>
</feature>
<keyword evidence="2 5" id="KW-0812">Transmembrane</keyword>
<accession>A0A147GTW7</accession>
<dbReference type="GO" id="GO:0022857">
    <property type="term" value="F:transmembrane transporter activity"/>
    <property type="evidence" value="ECO:0007669"/>
    <property type="project" value="InterPro"/>
</dbReference>
<evidence type="ECO:0000256" key="2">
    <source>
        <dbReference type="ARBA" id="ARBA00022692"/>
    </source>
</evidence>
<evidence type="ECO:0000313" key="7">
    <source>
        <dbReference type="Proteomes" id="UP000072741"/>
    </source>
</evidence>
<feature type="transmembrane region" description="Helical" evidence="5">
    <location>
        <begin position="368"/>
        <end position="389"/>
    </location>
</feature>
<protein>
    <submittedName>
        <fullName evidence="6">MFS transporter</fullName>
    </submittedName>
</protein>
<proteinExistence type="predicted"/>
<comment type="caution">
    <text evidence="6">The sequence shown here is derived from an EMBL/GenBank/DDBJ whole genome shotgun (WGS) entry which is preliminary data.</text>
</comment>
<feature type="transmembrane region" description="Helical" evidence="5">
    <location>
        <begin position="53"/>
        <end position="73"/>
    </location>
</feature>